<dbReference type="Gene3D" id="3.10.430.100">
    <property type="entry name" value="Ribosomal protein L9, C-terminal domain"/>
    <property type="match status" value="1"/>
</dbReference>
<dbReference type="RefSeq" id="WP_158352101.1">
    <property type="nucleotide sequence ID" value="NZ_CP032998.1"/>
</dbReference>
<dbReference type="InterPro" id="IPR036935">
    <property type="entry name" value="Ribosomal_bL9_N_sf"/>
</dbReference>
<dbReference type="GO" id="GO:0005840">
    <property type="term" value="C:ribosome"/>
    <property type="evidence" value="ECO:0007669"/>
    <property type="project" value="UniProtKB-KW"/>
</dbReference>
<accession>A0A4D6YJ78</accession>
<dbReference type="InterPro" id="IPR020594">
    <property type="entry name" value="Ribosomal_bL9_bac/chp"/>
</dbReference>
<feature type="domain" description="Ribosomal protein L9" evidence="8">
    <location>
        <begin position="13"/>
        <end position="40"/>
    </location>
</feature>
<evidence type="ECO:0000256" key="2">
    <source>
        <dbReference type="ARBA" id="ARBA00022730"/>
    </source>
</evidence>
<keyword evidence="5 7" id="KW-0687">Ribonucleoprotein</keyword>
<keyword evidence="10" id="KW-1185">Reference proteome</keyword>
<dbReference type="Gene3D" id="3.40.5.10">
    <property type="entry name" value="Ribosomal protein L9, N-terminal domain"/>
    <property type="match status" value="1"/>
</dbReference>
<dbReference type="Pfam" id="PF01281">
    <property type="entry name" value="Ribosomal_L9_N"/>
    <property type="match status" value="1"/>
</dbReference>
<gene>
    <name evidence="7 9" type="primary">rplI</name>
    <name evidence="9" type="ORF">D9V79_01810</name>
</gene>
<keyword evidence="2 7" id="KW-0699">rRNA-binding</keyword>
<dbReference type="GO" id="GO:0003735">
    <property type="term" value="F:structural constituent of ribosome"/>
    <property type="evidence" value="ECO:0007669"/>
    <property type="project" value="InterPro"/>
</dbReference>
<proteinExistence type="inferred from homology"/>
<dbReference type="Proteomes" id="UP000298636">
    <property type="component" value="Chromosome"/>
</dbReference>
<evidence type="ECO:0000256" key="1">
    <source>
        <dbReference type="ARBA" id="ARBA00010605"/>
    </source>
</evidence>
<dbReference type="InterPro" id="IPR009027">
    <property type="entry name" value="Ribosomal_bL9/RNase_H1_N"/>
</dbReference>
<name>A0A4D6YJ78_9GAMM</name>
<dbReference type="SUPFAM" id="SSF55658">
    <property type="entry name" value="L9 N-domain-like"/>
    <property type="match status" value="1"/>
</dbReference>
<dbReference type="GO" id="GO:0019843">
    <property type="term" value="F:rRNA binding"/>
    <property type="evidence" value="ECO:0007669"/>
    <property type="project" value="UniProtKB-UniRule"/>
</dbReference>
<dbReference type="InterPro" id="IPR036791">
    <property type="entry name" value="Ribosomal_bL9_C_sf"/>
</dbReference>
<evidence type="ECO:0000313" key="9">
    <source>
        <dbReference type="EMBL" id="QCI26511.1"/>
    </source>
</evidence>
<dbReference type="NCBIfam" id="TIGR00158">
    <property type="entry name" value="L9"/>
    <property type="match status" value="1"/>
</dbReference>
<evidence type="ECO:0000256" key="3">
    <source>
        <dbReference type="ARBA" id="ARBA00022884"/>
    </source>
</evidence>
<keyword evidence="4 7" id="KW-0689">Ribosomal protein</keyword>
<sequence length="152" mass="17366">MEIILLKDIRNVGKIGSIITVKSGYARNYLIPLGQALRSSSENINIIQNKKNQLDKKVKFRISQAKLRLNQVKSLPIIKIYVRSRKHEKLFGSIGPKDIANAIMKLGVQVDKQEIYIKNGYIRKLGVYKVIFRPYKTIETSCLVHVLSQNSI</sequence>
<comment type="similarity">
    <text evidence="1 7">Belongs to the bacterial ribosomal protein bL9 family.</text>
</comment>
<dbReference type="EMBL" id="CP032998">
    <property type="protein sequence ID" value="QCI26511.1"/>
    <property type="molecule type" value="Genomic_DNA"/>
</dbReference>
<dbReference type="PANTHER" id="PTHR21368">
    <property type="entry name" value="50S RIBOSOMAL PROTEIN L9"/>
    <property type="match status" value="1"/>
</dbReference>
<dbReference type="HAMAP" id="MF_00503">
    <property type="entry name" value="Ribosomal_bL9"/>
    <property type="match status" value="1"/>
</dbReference>
<dbReference type="InterPro" id="IPR020069">
    <property type="entry name" value="Ribosomal_bL9_C"/>
</dbReference>
<dbReference type="Pfam" id="PF03948">
    <property type="entry name" value="Ribosomal_L9_C"/>
    <property type="match status" value="1"/>
</dbReference>
<dbReference type="AlphaFoldDB" id="A0A4D6YJ78"/>
<evidence type="ECO:0000256" key="4">
    <source>
        <dbReference type="ARBA" id="ARBA00022980"/>
    </source>
</evidence>
<organism evidence="9 10">
    <name type="scientific">Buchnera aphidicola</name>
    <name type="common">Stegophylla sp.</name>
    <dbReference type="NCBI Taxonomy" id="2315800"/>
    <lineage>
        <taxon>Bacteria</taxon>
        <taxon>Pseudomonadati</taxon>
        <taxon>Pseudomonadota</taxon>
        <taxon>Gammaproteobacteria</taxon>
        <taxon>Enterobacterales</taxon>
        <taxon>Erwiniaceae</taxon>
        <taxon>Buchnera</taxon>
    </lineage>
</organism>
<evidence type="ECO:0000256" key="6">
    <source>
        <dbReference type="ARBA" id="ARBA00035292"/>
    </source>
</evidence>
<protein>
    <recommendedName>
        <fullName evidence="6 7">Large ribosomal subunit protein bL9</fullName>
    </recommendedName>
</protein>
<dbReference type="InterPro" id="IPR000244">
    <property type="entry name" value="Ribosomal_bL9"/>
</dbReference>
<keyword evidence="3 7" id="KW-0694">RNA-binding</keyword>
<reference evidence="9 10" key="1">
    <citation type="submission" date="2018-10" db="EMBL/GenBank/DDBJ databases">
        <title>Comparative functional genomics of the obligate endosymbiont Buchnera aphidicola.</title>
        <authorList>
            <person name="Chong R.A."/>
        </authorList>
    </citation>
    <scope>NUCLEOTIDE SEQUENCE [LARGE SCALE GENOMIC DNA]</scope>
    <source>
        <strain evidence="9 10">Ssp</strain>
    </source>
</reference>
<dbReference type="GO" id="GO:1990904">
    <property type="term" value="C:ribonucleoprotein complex"/>
    <property type="evidence" value="ECO:0007669"/>
    <property type="project" value="UniProtKB-KW"/>
</dbReference>
<dbReference type="OrthoDB" id="9788336at2"/>
<comment type="function">
    <text evidence="7">Binds to the 23S rRNA.</text>
</comment>
<evidence type="ECO:0000256" key="7">
    <source>
        <dbReference type="HAMAP-Rule" id="MF_00503"/>
    </source>
</evidence>
<dbReference type="GO" id="GO:0006412">
    <property type="term" value="P:translation"/>
    <property type="evidence" value="ECO:0007669"/>
    <property type="project" value="UniProtKB-UniRule"/>
</dbReference>
<evidence type="ECO:0000313" key="10">
    <source>
        <dbReference type="Proteomes" id="UP000298636"/>
    </source>
</evidence>
<evidence type="ECO:0000259" key="8">
    <source>
        <dbReference type="PROSITE" id="PS00651"/>
    </source>
</evidence>
<dbReference type="InterPro" id="IPR020070">
    <property type="entry name" value="Ribosomal_bL9_N"/>
</dbReference>
<dbReference type="PROSITE" id="PS00651">
    <property type="entry name" value="RIBOSOMAL_L9"/>
    <property type="match status" value="1"/>
</dbReference>
<dbReference type="SUPFAM" id="SSF55653">
    <property type="entry name" value="Ribosomal protein L9 C-domain"/>
    <property type="match status" value="1"/>
</dbReference>
<evidence type="ECO:0000256" key="5">
    <source>
        <dbReference type="ARBA" id="ARBA00023274"/>
    </source>
</evidence>